<comment type="similarity">
    <text evidence="3 8">Belongs to the BPG-independent phosphoglycerate mutase family.</text>
</comment>
<feature type="active site" description="Phosphoserine intermediate" evidence="8">
    <location>
        <position position="60"/>
    </location>
</feature>
<evidence type="ECO:0000259" key="11">
    <source>
        <dbReference type="Pfam" id="PF06415"/>
    </source>
</evidence>
<feature type="binding site" evidence="8">
    <location>
        <position position="189"/>
    </location>
    <ligand>
        <name>substrate</name>
    </ligand>
</feature>
<sequence>MKPVMLIILDGFGIGEKVDTNSAFIANTPVIDNLCKNMPKSKLEASGLAVGLPEGQMGNSEVGHLNIGAGRVVYQNLTRITESIKTGDFYNNKAFNDAVLNAKENNSAVHLMGLLSHGGVHSHVDHLIALLKLMKKENVEKVFVHVILDGRDVPPDIGLKDVKELEEKLQEIGIGEIASVSGRYYAMDRDKRWDRTEKAYDAYTLGEGEKFENPSDLIKSNYDKKIFDEFVIPGVITKNNEAIGKIKDNDSLIFFNFRPDRARQIIRAFADPDFNGFERKSSPKLYIATMTEYDKTIPNTHIAFGENIPENTLGEVLAKNNKKQLRIAETEKYAHVTFFFNGGREDEFDKEDRVLIPSPKVATYDLQPEMSAIEVTENVIERIKSEEYDCIILNFANPDMVGHTGVIEAAKKAVETVDTCLGDILKSLDEVGGAALITADHGNCELMRNKDGSIVTSHSTNPVPLFLYGAGNVELKDGKLCDLSPTILDLMNIEKPKEMTGESLIK</sequence>
<dbReference type="InterPro" id="IPR005995">
    <property type="entry name" value="Pgm_bpd_ind"/>
</dbReference>
<dbReference type="Pfam" id="PF06415">
    <property type="entry name" value="iPGM_N"/>
    <property type="match status" value="1"/>
</dbReference>
<organism evidence="12 13">
    <name type="scientific">Peptoniphilus stercorisuis</name>
    <dbReference type="NCBI Taxonomy" id="1436965"/>
    <lineage>
        <taxon>Bacteria</taxon>
        <taxon>Bacillati</taxon>
        <taxon>Bacillota</taxon>
        <taxon>Tissierellia</taxon>
        <taxon>Tissierellales</taxon>
        <taxon>Peptoniphilaceae</taxon>
        <taxon>Peptoniphilus</taxon>
    </lineage>
</organism>
<keyword evidence="13" id="KW-1185">Reference proteome</keyword>
<dbReference type="Proteomes" id="UP001519306">
    <property type="component" value="Unassembled WGS sequence"/>
</dbReference>
<dbReference type="PANTHER" id="PTHR31637">
    <property type="entry name" value="2,3-BISPHOSPHOGLYCERATE-INDEPENDENT PHOSPHOGLYCERATE MUTASE"/>
    <property type="match status" value="1"/>
</dbReference>
<gene>
    <name evidence="8" type="primary">gpmI</name>
    <name evidence="12" type="ORF">J2Z71_001432</name>
</gene>
<evidence type="ECO:0000256" key="5">
    <source>
        <dbReference type="ARBA" id="ARBA00023152"/>
    </source>
</evidence>
<keyword evidence="6 8" id="KW-0464">Manganese</keyword>
<feature type="binding site" evidence="8">
    <location>
        <position position="440"/>
    </location>
    <ligand>
        <name>Mn(2+)</name>
        <dbReference type="ChEBI" id="CHEBI:29035"/>
        <label>2</label>
    </ligand>
</feature>
<evidence type="ECO:0000256" key="9">
    <source>
        <dbReference type="NCBIfam" id="TIGR01307"/>
    </source>
</evidence>
<dbReference type="PANTHER" id="PTHR31637:SF0">
    <property type="entry name" value="2,3-BISPHOSPHOGLYCERATE-INDEPENDENT PHOSPHOGLYCERATE MUTASE"/>
    <property type="match status" value="1"/>
</dbReference>
<comment type="catalytic activity">
    <reaction evidence="1 8">
        <text>(2R)-2-phosphoglycerate = (2R)-3-phosphoglycerate</text>
        <dbReference type="Rhea" id="RHEA:15901"/>
        <dbReference type="ChEBI" id="CHEBI:58272"/>
        <dbReference type="ChEBI" id="CHEBI:58289"/>
        <dbReference type="EC" id="5.4.2.12"/>
    </reaction>
</comment>
<name>A0ABS4KDN2_9FIRM</name>
<comment type="cofactor">
    <cofactor evidence="8">
        <name>Mn(2+)</name>
        <dbReference type="ChEBI" id="CHEBI:29035"/>
    </cofactor>
    <text evidence="8">Binds 2 manganese ions per subunit.</text>
</comment>
<dbReference type="CDD" id="cd16010">
    <property type="entry name" value="iPGM"/>
    <property type="match status" value="1"/>
</dbReference>
<accession>A0ABS4KDN2</accession>
<dbReference type="InterPro" id="IPR006124">
    <property type="entry name" value="Metalloenzyme"/>
</dbReference>
<evidence type="ECO:0000259" key="10">
    <source>
        <dbReference type="Pfam" id="PF01676"/>
    </source>
</evidence>
<feature type="binding site" evidence="8">
    <location>
        <position position="399"/>
    </location>
    <ligand>
        <name>Mn(2+)</name>
        <dbReference type="ChEBI" id="CHEBI:29035"/>
        <label>1</label>
    </ligand>
</feature>
<evidence type="ECO:0000256" key="8">
    <source>
        <dbReference type="HAMAP-Rule" id="MF_01038"/>
    </source>
</evidence>
<evidence type="ECO:0000256" key="1">
    <source>
        <dbReference type="ARBA" id="ARBA00000370"/>
    </source>
</evidence>
<dbReference type="NCBIfam" id="TIGR01307">
    <property type="entry name" value="pgm_bpd_ind"/>
    <property type="match status" value="1"/>
</dbReference>
<evidence type="ECO:0000256" key="3">
    <source>
        <dbReference type="ARBA" id="ARBA00008819"/>
    </source>
</evidence>
<evidence type="ECO:0000256" key="4">
    <source>
        <dbReference type="ARBA" id="ARBA00022723"/>
    </source>
</evidence>
<feature type="binding site" evidence="8">
    <location>
        <position position="458"/>
    </location>
    <ligand>
        <name>Mn(2+)</name>
        <dbReference type="ChEBI" id="CHEBI:29035"/>
        <label>1</label>
    </ligand>
</feature>
<feature type="domain" description="Metalloenzyme" evidence="10">
    <location>
        <begin position="2"/>
        <end position="495"/>
    </location>
</feature>
<keyword evidence="7 8" id="KW-0413">Isomerase</keyword>
<evidence type="ECO:0000256" key="7">
    <source>
        <dbReference type="ARBA" id="ARBA00023235"/>
    </source>
</evidence>
<dbReference type="EC" id="5.4.2.12" evidence="8 9"/>
<dbReference type="InterPro" id="IPR017850">
    <property type="entry name" value="Alkaline_phosphatase_core_sf"/>
</dbReference>
<comment type="subunit">
    <text evidence="8">Monomer.</text>
</comment>
<dbReference type="EMBL" id="JAGGLJ010000014">
    <property type="protein sequence ID" value="MBP2025883.1"/>
    <property type="molecule type" value="Genomic_DNA"/>
</dbReference>
<feature type="binding site" evidence="8">
    <location>
        <position position="121"/>
    </location>
    <ligand>
        <name>substrate</name>
    </ligand>
</feature>
<protein>
    <recommendedName>
        <fullName evidence="8 9">2,3-bisphosphoglycerate-independent phosphoglycerate mutase</fullName>
        <shortName evidence="8">BPG-independent PGAM</shortName>
        <shortName evidence="8">Phosphoglyceromutase</shortName>
        <shortName evidence="8">iPGM</shortName>
        <ecNumber evidence="8 9">5.4.2.12</ecNumber>
    </recommendedName>
</protein>
<evidence type="ECO:0000313" key="13">
    <source>
        <dbReference type="Proteomes" id="UP001519306"/>
    </source>
</evidence>
<dbReference type="Pfam" id="PF01676">
    <property type="entry name" value="Metalloenzyme"/>
    <property type="match status" value="1"/>
</dbReference>
<feature type="binding site" evidence="8">
    <location>
        <begin position="151"/>
        <end position="152"/>
    </location>
    <ligand>
        <name>substrate</name>
    </ligand>
</feature>
<feature type="binding site" evidence="8">
    <location>
        <position position="441"/>
    </location>
    <ligand>
        <name>Mn(2+)</name>
        <dbReference type="ChEBI" id="CHEBI:29035"/>
        <label>2</label>
    </ligand>
</feature>
<dbReference type="InterPro" id="IPR011258">
    <property type="entry name" value="BPG-indep_PGM_N"/>
</dbReference>
<dbReference type="Gene3D" id="3.40.720.10">
    <property type="entry name" value="Alkaline Phosphatase, subunit A"/>
    <property type="match status" value="1"/>
</dbReference>
<dbReference type="InterPro" id="IPR036646">
    <property type="entry name" value="PGAM_B_sf"/>
</dbReference>
<evidence type="ECO:0000256" key="6">
    <source>
        <dbReference type="ARBA" id="ARBA00023211"/>
    </source>
</evidence>
<feature type="binding site" evidence="8">
    <location>
        <position position="332"/>
    </location>
    <ligand>
        <name>substrate</name>
    </ligand>
</feature>
<comment type="pathway">
    <text evidence="2 8">Carbohydrate degradation; glycolysis; pyruvate from D-glyceraldehyde 3-phosphate: step 3/5.</text>
</comment>
<evidence type="ECO:0000256" key="2">
    <source>
        <dbReference type="ARBA" id="ARBA00004798"/>
    </source>
</evidence>
<dbReference type="HAMAP" id="MF_01038">
    <property type="entry name" value="GpmI"/>
    <property type="match status" value="1"/>
</dbReference>
<comment type="function">
    <text evidence="8">Catalyzes the interconversion of 2-phosphoglycerate and 3-phosphoglycerate.</text>
</comment>
<dbReference type="Gene3D" id="3.40.1450.10">
    <property type="entry name" value="BPG-independent phosphoglycerate mutase, domain B"/>
    <property type="match status" value="1"/>
</dbReference>
<evidence type="ECO:0000313" key="12">
    <source>
        <dbReference type="EMBL" id="MBP2025883.1"/>
    </source>
</evidence>
<feature type="binding site" evidence="8">
    <location>
        <position position="403"/>
    </location>
    <ligand>
        <name>Mn(2+)</name>
        <dbReference type="ChEBI" id="CHEBI:29035"/>
        <label>1</label>
    </ligand>
</feature>
<dbReference type="SUPFAM" id="SSF53649">
    <property type="entry name" value="Alkaline phosphatase-like"/>
    <property type="match status" value="1"/>
</dbReference>
<keyword evidence="5 8" id="KW-0324">Glycolysis</keyword>
<feature type="binding site" evidence="8">
    <location>
        <position position="10"/>
    </location>
    <ligand>
        <name>Mn(2+)</name>
        <dbReference type="ChEBI" id="CHEBI:29035"/>
        <label>2</label>
    </ligand>
</feature>
<dbReference type="SUPFAM" id="SSF64158">
    <property type="entry name" value="2,3-Bisphosphoglycerate-independent phosphoglycerate mutase, substrate-binding domain"/>
    <property type="match status" value="1"/>
</dbReference>
<dbReference type="GO" id="GO:0004619">
    <property type="term" value="F:phosphoglycerate mutase activity"/>
    <property type="evidence" value="ECO:0007669"/>
    <property type="project" value="UniProtKB-EC"/>
</dbReference>
<keyword evidence="4 8" id="KW-0479">Metal-binding</keyword>
<feature type="binding site" evidence="8">
    <location>
        <begin position="258"/>
        <end position="261"/>
    </location>
    <ligand>
        <name>substrate</name>
    </ligand>
</feature>
<proteinExistence type="inferred from homology"/>
<comment type="caution">
    <text evidence="12">The sequence shown here is derived from an EMBL/GenBank/DDBJ whole genome shotgun (WGS) entry which is preliminary data.</text>
</comment>
<reference evidence="12 13" key="1">
    <citation type="submission" date="2021-03" db="EMBL/GenBank/DDBJ databases">
        <title>Genomic Encyclopedia of Type Strains, Phase IV (KMG-IV): sequencing the most valuable type-strain genomes for metagenomic binning, comparative biology and taxonomic classification.</title>
        <authorList>
            <person name="Goeker M."/>
        </authorList>
    </citation>
    <scope>NUCLEOTIDE SEQUENCE [LARGE SCALE GENOMIC DNA]</scope>
    <source>
        <strain evidence="12 13">DSM 27563</strain>
    </source>
</reference>
<dbReference type="PIRSF" id="PIRSF001492">
    <property type="entry name" value="IPGAM"/>
    <property type="match status" value="1"/>
</dbReference>
<feature type="domain" description="BPG-independent PGAM N-terminal" evidence="11">
    <location>
        <begin position="80"/>
        <end position="295"/>
    </location>
</feature>
<dbReference type="RefSeq" id="WP_210061549.1">
    <property type="nucleotide sequence ID" value="NZ_JAGGLJ010000014.1"/>
</dbReference>
<feature type="binding site" evidence="8">
    <location>
        <position position="183"/>
    </location>
    <ligand>
        <name>substrate</name>
    </ligand>
</feature>
<feature type="binding site" evidence="8">
    <location>
        <position position="60"/>
    </location>
    <ligand>
        <name>Mn(2+)</name>
        <dbReference type="ChEBI" id="CHEBI:29035"/>
        <label>2</label>
    </ligand>
</feature>